<keyword evidence="10" id="KW-1185">Reference proteome</keyword>
<dbReference type="GO" id="GO:0005634">
    <property type="term" value="C:nucleus"/>
    <property type="evidence" value="ECO:0007669"/>
    <property type="project" value="UniProtKB-SubCell"/>
</dbReference>
<evidence type="ECO:0000256" key="3">
    <source>
        <dbReference type="ARBA" id="ARBA00017411"/>
    </source>
</evidence>
<evidence type="ECO:0000313" key="10">
    <source>
        <dbReference type="Proteomes" id="UP001283361"/>
    </source>
</evidence>
<keyword evidence="6" id="KW-0238">DNA-binding</keyword>
<evidence type="ECO:0000256" key="7">
    <source>
        <dbReference type="ARBA" id="ARBA00023242"/>
    </source>
</evidence>
<protein>
    <recommendedName>
        <fullName evidence="3">CST complex subunit STN1</fullName>
    </recommendedName>
    <alternativeName>
        <fullName evidence="8">Suppressor of cdc thirteen homolog</fullName>
    </alternativeName>
</protein>
<comment type="subcellular location">
    <subcellularLocation>
        <location evidence="2">Chromosome</location>
        <location evidence="2">Telomere</location>
    </subcellularLocation>
    <subcellularLocation>
        <location evidence="1">Nucleus</location>
    </subcellularLocation>
</comment>
<accession>A0AAE1E1C8</accession>
<dbReference type="InterPro" id="IPR012340">
    <property type="entry name" value="NA-bd_OB-fold"/>
</dbReference>
<name>A0AAE1E1C8_9GAST</name>
<dbReference type="GO" id="GO:0000781">
    <property type="term" value="C:chromosome, telomeric region"/>
    <property type="evidence" value="ECO:0007669"/>
    <property type="project" value="UniProtKB-SubCell"/>
</dbReference>
<sequence length="257" mass="29384">MKLFVHDILHLKPVDCPSLKHTSLLSYKGHVVNRVEVMGIVVREDMREIRHSYAVDDGTGVIQCTFWKNSRHGTDKLSNIPRDDLPRSLQQKLDQMKAASVARNEESFDIGDLVLVRGCVKTFRGQLEVDVLDHRKLENPCLEYQRVLKMPSFYKIYNRPVKLPEAIEKSLQSSAHNAFNTDAVQCAIAQEIQACFCSPATECVFTPSCVLSWPAVAELLLSSKKVSGRVSGREICRYLRRVKREFRKHREEGREKS</sequence>
<dbReference type="InterPro" id="IPR040260">
    <property type="entry name" value="RFA2-like"/>
</dbReference>
<evidence type="ECO:0000256" key="4">
    <source>
        <dbReference type="ARBA" id="ARBA00022454"/>
    </source>
</evidence>
<evidence type="ECO:0000256" key="6">
    <source>
        <dbReference type="ARBA" id="ARBA00023125"/>
    </source>
</evidence>
<organism evidence="9 10">
    <name type="scientific">Elysia crispata</name>
    <name type="common">lettuce slug</name>
    <dbReference type="NCBI Taxonomy" id="231223"/>
    <lineage>
        <taxon>Eukaryota</taxon>
        <taxon>Metazoa</taxon>
        <taxon>Spiralia</taxon>
        <taxon>Lophotrochozoa</taxon>
        <taxon>Mollusca</taxon>
        <taxon>Gastropoda</taxon>
        <taxon>Heterobranchia</taxon>
        <taxon>Euthyneura</taxon>
        <taxon>Panpulmonata</taxon>
        <taxon>Sacoglossa</taxon>
        <taxon>Placobranchoidea</taxon>
        <taxon>Plakobranchidae</taxon>
        <taxon>Elysia</taxon>
    </lineage>
</organism>
<dbReference type="Gene3D" id="2.40.50.140">
    <property type="entry name" value="Nucleic acid-binding proteins"/>
    <property type="match status" value="1"/>
</dbReference>
<proteinExistence type="predicted"/>
<keyword evidence="7" id="KW-0539">Nucleus</keyword>
<comment type="caution">
    <text evidence="9">The sequence shown here is derived from an EMBL/GenBank/DDBJ whole genome shotgun (WGS) entry which is preliminary data.</text>
</comment>
<dbReference type="SUPFAM" id="SSF50249">
    <property type="entry name" value="Nucleic acid-binding proteins"/>
    <property type="match status" value="1"/>
</dbReference>
<evidence type="ECO:0000313" key="9">
    <source>
        <dbReference type="EMBL" id="KAK3790679.1"/>
    </source>
</evidence>
<dbReference type="PANTHER" id="PTHR13989:SF33">
    <property type="entry name" value="CST COMPLEX SUBUNIT STN1"/>
    <property type="match status" value="1"/>
</dbReference>
<evidence type="ECO:0000256" key="8">
    <source>
        <dbReference type="ARBA" id="ARBA00030039"/>
    </source>
</evidence>
<keyword evidence="4" id="KW-0158">Chromosome</keyword>
<dbReference type="GO" id="GO:0003677">
    <property type="term" value="F:DNA binding"/>
    <property type="evidence" value="ECO:0007669"/>
    <property type="project" value="UniProtKB-KW"/>
</dbReference>
<dbReference type="AlphaFoldDB" id="A0AAE1E1C8"/>
<gene>
    <name evidence="9" type="ORF">RRG08_038171</name>
</gene>
<evidence type="ECO:0000256" key="5">
    <source>
        <dbReference type="ARBA" id="ARBA00022895"/>
    </source>
</evidence>
<reference evidence="9" key="1">
    <citation type="journal article" date="2023" name="G3 (Bethesda)">
        <title>A reference genome for the long-term kleptoplast-retaining sea slug Elysia crispata morphotype clarki.</title>
        <authorList>
            <person name="Eastman K.E."/>
            <person name="Pendleton A.L."/>
            <person name="Shaikh M.A."/>
            <person name="Suttiyut T."/>
            <person name="Ogas R."/>
            <person name="Tomko P."/>
            <person name="Gavelis G."/>
            <person name="Widhalm J.R."/>
            <person name="Wisecaver J.H."/>
        </authorList>
    </citation>
    <scope>NUCLEOTIDE SEQUENCE</scope>
    <source>
        <strain evidence="9">ECLA1</strain>
    </source>
</reference>
<evidence type="ECO:0000256" key="2">
    <source>
        <dbReference type="ARBA" id="ARBA00004574"/>
    </source>
</evidence>
<dbReference type="EMBL" id="JAWDGP010001519">
    <property type="protein sequence ID" value="KAK3790679.1"/>
    <property type="molecule type" value="Genomic_DNA"/>
</dbReference>
<dbReference type="Proteomes" id="UP001283361">
    <property type="component" value="Unassembled WGS sequence"/>
</dbReference>
<evidence type="ECO:0000256" key="1">
    <source>
        <dbReference type="ARBA" id="ARBA00004123"/>
    </source>
</evidence>
<keyword evidence="5" id="KW-0779">Telomere</keyword>
<dbReference type="PANTHER" id="PTHR13989">
    <property type="entry name" value="REPLICATION PROTEIN A-RELATED"/>
    <property type="match status" value="1"/>
</dbReference>